<keyword evidence="4" id="KW-0949">S-adenosyl-L-methionine</keyword>
<evidence type="ECO:0000256" key="6">
    <source>
        <dbReference type="ARBA" id="ARBA00023125"/>
    </source>
</evidence>
<evidence type="ECO:0000259" key="9">
    <source>
        <dbReference type="Pfam" id="PF12950"/>
    </source>
</evidence>
<evidence type="ECO:0000256" key="2">
    <source>
        <dbReference type="ARBA" id="ARBA00022603"/>
    </source>
</evidence>
<organism evidence="10 11">
    <name type="scientific">Granulicella rosea</name>
    <dbReference type="NCBI Taxonomy" id="474952"/>
    <lineage>
        <taxon>Bacteria</taxon>
        <taxon>Pseudomonadati</taxon>
        <taxon>Acidobacteriota</taxon>
        <taxon>Terriglobia</taxon>
        <taxon>Terriglobales</taxon>
        <taxon>Acidobacteriaceae</taxon>
        <taxon>Granulicella</taxon>
    </lineage>
</organism>
<dbReference type="GO" id="GO:0003677">
    <property type="term" value="F:DNA binding"/>
    <property type="evidence" value="ECO:0007669"/>
    <property type="project" value="UniProtKB-KW"/>
</dbReference>
<evidence type="ECO:0000259" key="8">
    <source>
        <dbReference type="Pfam" id="PF07669"/>
    </source>
</evidence>
<evidence type="ECO:0000313" key="11">
    <source>
        <dbReference type="Proteomes" id="UP000198356"/>
    </source>
</evidence>
<dbReference type="InterPro" id="IPR029063">
    <property type="entry name" value="SAM-dependent_MTases_sf"/>
</dbReference>
<dbReference type="GO" id="GO:0009007">
    <property type="term" value="F:site-specific DNA-methyltransferase (adenine-specific) activity"/>
    <property type="evidence" value="ECO:0007669"/>
    <property type="project" value="UniProtKB-EC"/>
</dbReference>
<comment type="catalytic activity">
    <reaction evidence="7">
        <text>a 2'-deoxyadenosine in DNA + S-adenosyl-L-methionine = an N(6)-methyl-2'-deoxyadenosine in DNA + S-adenosyl-L-homocysteine + H(+)</text>
        <dbReference type="Rhea" id="RHEA:15197"/>
        <dbReference type="Rhea" id="RHEA-COMP:12418"/>
        <dbReference type="Rhea" id="RHEA-COMP:12419"/>
        <dbReference type="ChEBI" id="CHEBI:15378"/>
        <dbReference type="ChEBI" id="CHEBI:57856"/>
        <dbReference type="ChEBI" id="CHEBI:59789"/>
        <dbReference type="ChEBI" id="CHEBI:90615"/>
        <dbReference type="ChEBI" id="CHEBI:90616"/>
        <dbReference type="EC" id="2.1.1.72"/>
    </reaction>
</comment>
<evidence type="ECO:0000256" key="5">
    <source>
        <dbReference type="ARBA" id="ARBA00022747"/>
    </source>
</evidence>
<dbReference type="RefSeq" id="WP_089407544.1">
    <property type="nucleotide sequence ID" value="NZ_FZOU01000002.1"/>
</dbReference>
<keyword evidence="2 10" id="KW-0489">Methyltransferase</keyword>
<sequence>MPDIQLAEKKTVLQILESFKGTGPLRELLAQLNYDPLNEPVSRKEWPEPAQVALAQDPRLYGRAAGEFYVVYAQLAAEKLKLTDERTVIPQLLKQYPYALFVFSDKTQTNFHFVNVKWENNQKRRLYRRITIGPQERMRTAAERLSMLDIQTIDAGLFGVTAQNIQDRHDEAFDVAKVSKSFFDEYKRVFEVMRDAVKGFGTSDEEQDRRHLFTQRLFNRLMFLRFIQKKGWLTIDGSTDYLAALWASHGKLKQDGKNFYTDRLRLLFAALNNERAGIVLQGGGGAVEATIGKVKYLNGGLFEETDEDKDSKVRITDDPFKQIFDKADGLFEAFNFTITESTPLDVEIAVDPEMLGKIFEELVTGRHDSGSYYTPKPVVSFMCREALKGYLAKSVSAEQSSALERFVDRHEPDDIHDAEAVLNALRTVTVCDPACGSGAYLLGMMHELLDLRQCLFQTRHVDQKTMYQRKLDIIQTNIYGVDIAEFAVNIARLRLWLSLAVDFDGPAPEPLPNLDYKIEVGDSISSPSPKALQMGLQQPLVDQFLELKRKYLVAHHAEKQTLRSQVETLRHDIMVFSNRKTEGFDWVIDFAEVFVEGGFSIVLANPPYVRLQELSRVSPELLPHLKKNFISAKKGNYDLYVVFVERGLQLLKPLGEFAYILPHKFFNAQYGEPLRGLLSDGRHLQHIVHFGDLQVFSAATSYVCLLFLSKKPVDECKWETVADIEKWSALGHGISTQIAYSRFSSQPWNFDISASASLFERLQSMPDKLASVAAGMAQGLRTSANEVYVLRVLNQNRVKVTASSKELEREVTLEKKATQRFLQGRNIRPYEIEATEKIVIVPYSVDSRGIELISPARYKELFPKTWAYLKENKAVLCQREDGKMDRPDWYAYVYPKNIDLMSRPKLLVPDIAARASFAYDEHGTFAFGGGYGITLRQSVEESPKYFLALLNSSLLDFYWRRISTPLRGGFFRYFTQFLSELPIRRIDMNSASERKEHDSLVSLADRLIEAKATHDNADTSELEEEVNEIVFRLYSLTPSEVAQLRNSTSVLTEVGA</sequence>
<dbReference type="GO" id="GO:0009307">
    <property type="term" value="P:DNA restriction-modification system"/>
    <property type="evidence" value="ECO:0007669"/>
    <property type="project" value="UniProtKB-KW"/>
</dbReference>
<feature type="domain" description="Type II methyltransferase M.TaqI-like" evidence="8">
    <location>
        <begin position="477"/>
        <end position="696"/>
    </location>
</feature>
<evidence type="ECO:0000313" key="10">
    <source>
        <dbReference type="EMBL" id="SNS70470.1"/>
    </source>
</evidence>
<dbReference type="EMBL" id="FZOU01000002">
    <property type="protein sequence ID" value="SNS70470.1"/>
    <property type="molecule type" value="Genomic_DNA"/>
</dbReference>
<keyword evidence="5" id="KW-0680">Restriction system</keyword>
<dbReference type="AlphaFoldDB" id="A0A239GMW5"/>
<keyword evidence="11" id="KW-1185">Reference proteome</keyword>
<dbReference type="Proteomes" id="UP000198356">
    <property type="component" value="Unassembled WGS sequence"/>
</dbReference>
<dbReference type="Pfam" id="PF07669">
    <property type="entry name" value="Eco57I"/>
    <property type="match status" value="1"/>
</dbReference>
<dbReference type="Gene3D" id="3.40.50.150">
    <property type="entry name" value="Vaccinia Virus protein VP39"/>
    <property type="match status" value="1"/>
</dbReference>
<dbReference type="InterPro" id="IPR011639">
    <property type="entry name" value="MethylTrfase_TaqI-like_dom"/>
</dbReference>
<feature type="domain" description="TaqI-like C-terminal specificity" evidence="9">
    <location>
        <begin position="821"/>
        <end position="983"/>
    </location>
</feature>
<keyword evidence="6" id="KW-0238">DNA-binding</keyword>
<keyword evidence="3" id="KW-0808">Transferase</keyword>
<protein>
    <recommendedName>
        <fullName evidence="1">site-specific DNA-methyltransferase (adenine-specific)</fullName>
        <ecNumber evidence="1">2.1.1.72</ecNumber>
    </recommendedName>
</protein>
<dbReference type="InterPro" id="IPR025931">
    <property type="entry name" value="TaqI_C"/>
</dbReference>
<accession>A0A239GMW5</accession>
<dbReference type="OrthoDB" id="32195at2"/>
<dbReference type="SUPFAM" id="SSF53335">
    <property type="entry name" value="S-adenosyl-L-methionine-dependent methyltransferases"/>
    <property type="match status" value="1"/>
</dbReference>
<evidence type="ECO:0000256" key="3">
    <source>
        <dbReference type="ARBA" id="ARBA00022679"/>
    </source>
</evidence>
<name>A0A239GMW5_9BACT</name>
<reference evidence="10 11" key="1">
    <citation type="submission" date="2017-06" db="EMBL/GenBank/DDBJ databases">
        <authorList>
            <person name="Kim H.J."/>
            <person name="Triplett B.A."/>
        </authorList>
    </citation>
    <scope>NUCLEOTIDE SEQUENCE [LARGE SCALE GENOMIC DNA]</scope>
    <source>
        <strain evidence="10 11">DSM 18704</strain>
    </source>
</reference>
<dbReference type="Pfam" id="PF12950">
    <property type="entry name" value="TaqI_C"/>
    <property type="match status" value="1"/>
</dbReference>
<evidence type="ECO:0000256" key="4">
    <source>
        <dbReference type="ARBA" id="ARBA00022691"/>
    </source>
</evidence>
<evidence type="ECO:0000256" key="7">
    <source>
        <dbReference type="ARBA" id="ARBA00047942"/>
    </source>
</evidence>
<dbReference type="PANTHER" id="PTHR33841:SF1">
    <property type="entry name" value="DNA METHYLTRANSFERASE A"/>
    <property type="match status" value="1"/>
</dbReference>
<dbReference type="PANTHER" id="PTHR33841">
    <property type="entry name" value="DNA METHYLTRANSFERASE YEEA-RELATED"/>
    <property type="match status" value="1"/>
</dbReference>
<proteinExistence type="predicted"/>
<evidence type="ECO:0000256" key="1">
    <source>
        <dbReference type="ARBA" id="ARBA00011900"/>
    </source>
</evidence>
<dbReference type="PROSITE" id="PS00092">
    <property type="entry name" value="N6_MTASE"/>
    <property type="match status" value="1"/>
</dbReference>
<dbReference type="InterPro" id="IPR002052">
    <property type="entry name" value="DNA_methylase_N6_adenine_CS"/>
</dbReference>
<dbReference type="InterPro" id="IPR050953">
    <property type="entry name" value="N4_N6_ade-DNA_methylase"/>
</dbReference>
<gene>
    <name evidence="10" type="ORF">SAMN05421770_1022</name>
</gene>
<dbReference type="EC" id="2.1.1.72" evidence="1"/>
<dbReference type="GO" id="GO:0032259">
    <property type="term" value="P:methylation"/>
    <property type="evidence" value="ECO:0007669"/>
    <property type="project" value="UniProtKB-KW"/>
</dbReference>
<dbReference type="PRINTS" id="PR00507">
    <property type="entry name" value="N12N6MTFRASE"/>
</dbReference>